<evidence type="ECO:0000313" key="1">
    <source>
        <dbReference type="EMBL" id="CAD8073954.1"/>
    </source>
</evidence>
<sequence length="123" mass="14652">MMEQQFQTNRFGSSNCQNGWLKSHMYKIQWQEMVQLQMLYLLAHYQNHVKSFQRKESIQQIFQRDSNILYKMHLKYFGMEKPVDLDNKQQLIVCVSTAVLPKINFFQQCIIGSTCCQSNTKNC</sequence>
<protein>
    <submittedName>
        <fullName evidence="1">Uncharacterized protein</fullName>
    </submittedName>
</protein>
<organism evidence="1 2">
    <name type="scientific">Paramecium sonneborni</name>
    <dbReference type="NCBI Taxonomy" id="65129"/>
    <lineage>
        <taxon>Eukaryota</taxon>
        <taxon>Sar</taxon>
        <taxon>Alveolata</taxon>
        <taxon>Ciliophora</taxon>
        <taxon>Intramacronucleata</taxon>
        <taxon>Oligohymenophorea</taxon>
        <taxon>Peniculida</taxon>
        <taxon>Parameciidae</taxon>
        <taxon>Paramecium</taxon>
    </lineage>
</organism>
<dbReference type="Proteomes" id="UP000692954">
    <property type="component" value="Unassembled WGS sequence"/>
</dbReference>
<keyword evidence="2" id="KW-1185">Reference proteome</keyword>
<comment type="caution">
    <text evidence="1">The sequence shown here is derived from an EMBL/GenBank/DDBJ whole genome shotgun (WGS) entry which is preliminary data.</text>
</comment>
<name>A0A8S1MF66_9CILI</name>
<proteinExistence type="predicted"/>
<dbReference type="AlphaFoldDB" id="A0A8S1MF66"/>
<accession>A0A8S1MF66</accession>
<dbReference type="EMBL" id="CAJJDN010000031">
    <property type="protein sequence ID" value="CAD8073954.1"/>
    <property type="molecule type" value="Genomic_DNA"/>
</dbReference>
<gene>
    <name evidence="1" type="ORF">PSON_ATCC_30995.1.T0310242</name>
</gene>
<evidence type="ECO:0000313" key="2">
    <source>
        <dbReference type="Proteomes" id="UP000692954"/>
    </source>
</evidence>
<reference evidence="1" key="1">
    <citation type="submission" date="2021-01" db="EMBL/GenBank/DDBJ databases">
        <authorList>
            <consortium name="Genoscope - CEA"/>
            <person name="William W."/>
        </authorList>
    </citation>
    <scope>NUCLEOTIDE SEQUENCE</scope>
</reference>